<protein>
    <submittedName>
        <fullName evidence="2">PGAP1-like protein</fullName>
    </submittedName>
</protein>
<evidence type="ECO:0000313" key="3">
    <source>
        <dbReference type="Proteomes" id="UP000199771"/>
    </source>
</evidence>
<dbReference type="PANTHER" id="PTHR37946">
    <property type="entry name" value="SLL1969 PROTEIN"/>
    <property type="match status" value="1"/>
</dbReference>
<dbReference type="Gene3D" id="3.40.50.1820">
    <property type="entry name" value="alpha/beta hydrolase"/>
    <property type="match status" value="1"/>
</dbReference>
<reference evidence="2 3" key="1">
    <citation type="submission" date="2016-10" db="EMBL/GenBank/DDBJ databases">
        <authorList>
            <person name="de Groot N.N."/>
        </authorList>
    </citation>
    <scope>NUCLEOTIDE SEQUENCE [LARGE SCALE GENOMIC DNA]</scope>
    <source>
        <strain evidence="2 3">DSM 23609</strain>
    </source>
</reference>
<dbReference type="Pfam" id="PF05057">
    <property type="entry name" value="DUF676"/>
    <property type="match status" value="1"/>
</dbReference>
<dbReference type="PANTHER" id="PTHR37946:SF1">
    <property type="entry name" value="SLL1969 PROTEIN"/>
    <property type="match status" value="1"/>
</dbReference>
<dbReference type="InterPro" id="IPR007751">
    <property type="entry name" value="DUF676_lipase-like"/>
</dbReference>
<dbReference type="Proteomes" id="UP000199771">
    <property type="component" value="Unassembled WGS sequence"/>
</dbReference>
<accession>A0A1I2JFP6</accession>
<dbReference type="SUPFAM" id="SSF53474">
    <property type="entry name" value="alpha/beta-Hydrolases"/>
    <property type="match status" value="1"/>
</dbReference>
<name>A0A1I2JFP6_9GAMM</name>
<dbReference type="RefSeq" id="WP_091533897.1">
    <property type="nucleotide sequence ID" value="NZ_FOOC01000007.1"/>
</dbReference>
<feature type="domain" description="DUF676" evidence="1">
    <location>
        <begin position="145"/>
        <end position="271"/>
    </location>
</feature>
<evidence type="ECO:0000259" key="1">
    <source>
        <dbReference type="Pfam" id="PF05057"/>
    </source>
</evidence>
<organism evidence="2 3">
    <name type="scientific">Fontimonas thermophila</name>
    <dbReference type="NCBI Taxonomy" id="1076937"/>
    <lineage>
        <taxon>Bacteria</taxon>
        <taxon>Pseudomonadati</taxon>
        <taxon>Pseudomonadota</taxon>
        <taxon>Gammaproteobacteria</taxon>
        <taxon>Nevskiales</taxon>
        <taxon>Nevskiaceae</taxon>
        <taxon>Fontimonas</taxon>
    </lineage>
</organism>
<dbReference type="InterPro" id="IPR029058">
    <property type="entry name" value="AB_hydrolase_fold"/>
</dbReference>
<dbReference type="STRING" id="1076937.SAMN04488120_107105"/>
<dbReference type="OrthoDB" id="9785847at2"/>
<dbReference type="AlphaFoldDB" id="A0A1I2JFP6"/>
<gene>
    <name evidence="2" type="ORF">SAMN04488120_107105</name>
</gene>
<keyword evidence="3" id="KW-1185">Reference proteome</keyword>
<sequence>MSAAEPSDLRGAVDLAGDGFDRITAHIHEFHRAIADLPWRAVAALPASGLARRLHDGITDGVYAAVRITGAAAFGAARAVLRRIEMPAAAPPVARDVIAGALAGFVGDHALRRRNPLMPRLGFYRDGQRLALDRASLARAFPQASSRLVVFVHGLACTEHGWRLYADPAQPQTRPYGDRLADDLGYTPLYVRYNTGLHISSNGRRLAAALAQLVDAWPVRVETLALVGHSMGGLVIRAAAAHAHAKGHVWTTRLRYLVCLGSPHRGAPLERTVDGLTQVLMPFALSRPWARLLQARAVGIRDLKYGATSDADWRDGPTRRWRPARPVARVPQVRYCFIGSSLGASTDTWFAQTLGDGLVPTPSSLAAELADAETVSLCGLHHMQLLNHPAVYAHLRRILGG</sequence>
<proteinExistence type="predicted"/>
<dbReference type="EMBL" id="FOOC01000007">
    <property type="protein sequence ID" value="SFF53662.1"/>
    <property type="molecule type" value="Genomic_DNA"/>
</dbReference>
<evidence type="ECO:0000313" key="2">
    <source>
        <dbReference type="EMBL" id="SFF53662.1"/>
    </source>
</evidence>